<dbReference type="Proteomes" id="UP001469553">
    <property type="component" value="Unassembled WGS sequence"/>
</dbReference>
<organism evidence="2 3">
    <name type="scientific">Ameca splendens</name>
    <dbReference type="NCBI Taxonomy" id="208324"/>
    <lineage>
        <taxon>Eukaryota</taxon>
        <taxon>Metazoa</taxon>
        <taxon>Chordata</taxon>
        <taxon>Craniata</taxon>
        <taxon>Vertebrata</taxon>
        <taxon>Euteleostomi</taxon>
        <taxon>Actinopterygii</taxon>
        <taxon>Neopterygii</taxon>
        <taxon>Teleostei</taxon>
        <taxon>Neoteleostei</taxon>
        <taxon>Acanthomorphata</taxon>
        <taxon>Ovalentaria</taxon>
        <taxon>Atherinomorphae</taxon>
        <taxon>Cyprinodontiformes</taxon>
        <taxon>Goodeidae</taxon>
        <taxon>Ameca</taxon>
    </lineage>
</organism>
<evidence type="ECO:0000313" key="3">
    <source>
        <dbReference type="Proteomes" id="UP001469553"/>
    </source>
</evidence>
<keyword evidence="1" id="KW-1133">Transmembrane helix</keyword>
<evidence type="ECO:0000313" key="2">
    <source>
        <dbReference type="EMBL" id="MEQ2283852.1"/>
    </source>
</evidence>
<dbReference type="EMBL" id="JAHRIP010010532">
    <property type="protein sequence ID" value="MEQ2283852.1"/>
    <property type="molecule type" value="Genomic_DNA"/>
</dbReference>
<protein>
    <submittedName>
        <fullName evidence="2">Uncharacterized protein</fullName>
    </submittedName>
</protein>
<sequence>MSGDEDMEGCRNTYCCRECRSRRAGANHERSEAPSSFTLLLSLTLLLSYVLRSLILVLSVKNPCLILDKKPLSHRKKPKAFGVKLKGRDSWRGVQKAEAERAE</sequence>
<proteinExistence type="predicted"/>
<keyword evidence="1" id="KW-0472">Membrane</keyword>
<feature type="transmembrane region" description="Helical" evidence="1">
    <location>
        <begin position="37"/>
        <end position="60"/>
    </location>
</feature>
<reference evidence="2 3" key="1">
    <citation type="submission" date="2021-06" db="EMBL/GenBank/DDBJ databases">
        <authorList>
            <person name="Palmer J.M."/>
        </authorList>
    </citation>
    <scope>NUCLEOTIDE SEQUENCE [LARGE SCALE GENOMIC DNA]</scope>
    <source>
        <strain evidence="2 3">AS_MEX2019</strain>
        <tissue evidence="2">Muscle</tissue>
    </source>
</reference>
<comment type="caution">
    <text evidence="2">The sequence shown here is derived from an EMBL/GenBank/DDBJ whole genome shotgun (WGS) entry which is preliminary data.</text>
</comment>
<name>A0ABV0XR01_9TELE</name>
<evidence type="ECO:0000256" key="1">
    <source>
        <dbReference type="SAM" id="Phobius"/>
    </source>
</evidence>
<accession>A0ABV0XR01</accession>
<gene>
    <name evidence="2" type="ORF">AMECASPLE_015807</name>
</gene>
<keyword evidence="3" id="KW-1185">Reference proteome</keyword>
<keyword evidence="1" id="KW-0812">Transmembrane</keyword>